<gene>
    <name evidence="2" type="ORF">ACFSR2_16100</name>
</gene>
<keyword evidence="1" id="KW-0472">Membrane</keyword>
<feature type="transmembrane region" description="Helical" evidence="1">
    <location>
        <begin position="190"/>
        <end position="210"/>
    </location>
</feature>
<sequence length="258" mass="29596">MSLKFISFYGAVVILTSLFFQFLPEPHMLSWEELLLSKFLNQSPSLLCLGYLWFHQKRIKRVYIFSLLIAFLFLNVFSEVYYYLVSPEYLAPVNILNNIAIYVVLLMLFIAQRTQIKAHVFNTRNTTYAILTTVLFLIGFGISVPQAYEKYLAESALFFYIILAAMLITSLTVCMSFFVDKTRSRNWYKLVAGTILIALVDIYVYLSIFVFDASPFFIYTIGKLIFSIGILLIVDRSIGKCLYNKPALGISNGLIKSV</sequence>
<feature type="transmembrane region" description="Helical" evidence="1">
    <location>
        <begin position="157"/>
        <end position="178"/>
    </location>
</feature>
<feature type="transmembrane region" description="Helical" evidence="1">
    <location>
        <begin position="61"/>
        <end position="83"/>
    </location>
</feature>
<proteinExistence type="predicted"/>
<keyword evidence="1" id="KW-0812">Transmembrane</keyword>
<keyword evidence="1" id="KW-1133">Transmembrane helix</keyword>
<evidence type="ECO:0000313" key="2">
    <source>
        <dbReference type="EMBL" id="MFD2522421.1"/>
    </source>
</evidence>
<evidence type="ECO:0000256" key="1">
    <source>
        <dbReference type="SAM" id="Phobius"/>
    </source>
</evidence>
<dbReference type="Proteomes" id="UP001597510">
    <property type="component" value="Unassembled WGS sequence"/>
</dbReference>
<protein>
    <submittedName>
        <fullName evidence="2">Uncharacterized protein</fullName>
    </submittedName>
</protein>
<comment type="caution">
    <text evidence="2">The sequence shown here is derived from an EMBL/GenBank/DDBJ whole genome shotgun (WGS) entry which is preliminary data.</text>
</comment>
<feature type="transmembrane region" description="Helical" evidence="1">
    <location>
        <begin position="5"/>
        <end position="23"/>
    </location>
</feature>
<reference evidence="3" key="1">
    <citation type="journal article" date="2019" name="Int. J. Syst. Evol. Microbiol.">
        <title>The Global Catalogue of Microorganisms (GCM) 10K type strain sequencing project: providing services to taxonomists for standard genome sequencing and annotation.</title>
        <authorList>
            <consortium name="The Broad Institute Genomics Platform"/>
            <consortium name="The Broad Institute Genome Sequencing Center for Infectious Disease"/>
            <person name="Wu L."/>
            <person name="Ma J."/>
        </authorList>
    </citation>
    <scope>NUCLEOTIDE SEQUENCE [LARGE SCALE GENOMIC DNA]</scope>
    <source>
        <strain evidence="3">KCTC 52344</strain>
    </source>
</reference>
<dbReference type="RefSeq" id="WP_340240379.1">
    <property type="nucleotide sequence ID" value="NZ_JBBEWC010000020.1"/>
</dbReference>
<keyword evidence="3" id="KW-1185">Reference proteome</keyword>
<dbReference type="EMBL" id="JBHULC010000019">
    <property type="protein sequence ID" value="MFD2522421.1"/>
    <property type="molecule type" value="Genomic_DNA"/>
</dbReference>
<feature type="transmembrane region" description="Helical" evidence="1">
    <location>
        <begin position="216"/>
        <end position="234"/>
    </location>
</feature>
<name>A0ABW5J9D2_9BACT</name>
<feature type="transmembrane region" description="Helical" evidence="1">
    <location>
        <begin position="35"/>
        <end position="54"/>
    </location>
</feature>
<feature type="transmembrane region" description="Helical" evidence="1">
    <location>
        <begin position="126"/>
        <end position="145"/>
    </location>
</feature>
<accession>A0ABW5J9D2</accession>
<feature type="transmembrane region" description="Helical" evidence="1">
    <location>
        <begin position="95"/>
        <end position="114"/>
    </location>
</feature>
<organism evidence="2 3">
    <name type="scientific">Emticicia soli</name>
    <dbReference type="NCBI Taxonomy" id="2027878"/>
    <lineage>
        <taxon>Bacteria</taxon>
        <taxon>Pseudomonadati</taxon>
        <taxon>Bacteroidota</taxon>
        <taxon>Cytophagia</taxon>
        <taxon>Cytophagales</taxon>
        <taxon>Leadbetterellaceae</taxon>
        <taxon>Emticicia</taxon>
    </lineage>
</organism>
<evidence type="ECO:0000313" key="3">
    <source>
        <dbReference type="Proteomes" id="UP001597510"/>
    </source>
</evidence>